<evidence type="ECO:0000313" key="2">
    <source>
        <dbReference type="Proteomes" id="UP001347146"/>
    </source>
</evidence>
<proteinExistence type="predicted"/>
<sequence>MGLSWAEIARQLGWQSRSAAQLAVTRYKQQNPIGTAEQVRQRELRLLLHVRTTLAQGFTEARSRRDDAAVIAYAKQLNDNIARVAKLLGLDAPVQVDVDHRLGEQDFAAVAANLLTEIASGPVELPLGRTIDAEVTG</sequence>
<comment type="caution">
    <text evidence="1">The sequence shown here is derived from an EMBL/GenBank/DDBJ whole genome shotgun (WGS) entry which is preliminary data.</text>
</comment>
<dbReference type="Proteomes" id="UP001347146">
    <property type="component" value="Unassembled WGS sequence"/>
</dbReference>
<name>A0ABU7MJB2_9ACTN</name>
<dbReference type="EMBL" id="JAZDUF010000009">
    <property type="protein sequence ID" value="MEE3853209.1"/>
    <property type="molecule type" value="Genomic_DNA"/>
</dbReference>
<keyword evidence="2" id="KW-1185">Reference proteome</keyword>
<accession>A0ABU7MJB2</accession>
<dbReference type="RefSeq" id="WP_330436159.1">
    <property type="nucleotide sequence ID" value="NZ_JAZDUF010000009.1"/>
</dbReference>
<organism evidence="1 2">
    <name type="scientific">Gordonia sesuvii</name>
    <dbReference type="NCBI Taxonomy" id="3116777"/>
    <lineage>
        <taxon>Bacteria</taxon>
        <taxon>Bacillati</taxon>
        <taxon>Actinomycetota</taxon>
        <taxon>Actinomycetes</taxon>
        <taxon>Mycobacteriales</taxon>
        <taxon>Gordoniaceae</taxon>
        <taxon>Gordonia</taxon>
    </lineage>
</organism>
<protein>
    <submittedName>
        <fullName evidence="1">Uncharacterized protein</fullName>
    </submittedName>
</protein>
<gene>
    <name evidence="1" type="ORF">VZC37_22925</name>
</gene>
<evidence type="ECO:0000313" key="1">
    <source>
        <dbReference type="EMBL" id="MEE3853209.1"/>
    </source>
</evidence>
<reference evidence="1 2" key="1">
    <citation type="submission" date="2024-01" db="EMBL/GenBank/DDBJ databases">
        <title>Draft genome sequence of Gordonia sp. LSe1-13.</title>
        <authorList>
            <person name="Suphannarot A."/>
            <person name="Mingma R."/>
        </authorList>
    </citation>
    <scope>NUCLEOTIDE SEQUENCE [LARGE SCALE GENOMIC DNA]</scope>
    <source>
        <strain evidence="1 2">LSe1-13</strain>
    </source>
</reference>